<dbReference type="InterPro" id="IPR036508">
    <property type="entry name" value="Chitin-bd_dom_sf"/>
</dbReference>
<name>A0A7R9DD54_TIMCR</name>
<dbReference type="GO" id="GO:0005576">
    <property type="term" value="C:extracellular region"/>
    <property type="evidence" value="ECO:0007669"/>
    <property type="project" value="InterPro"/>
</dbReference>
<feature type="domain" description="Chitin-binding type-2" evidence="1">
    <location>
        <begin position="208"/>
        <end position="265"/>
    </location>
</feature>
<organism evidence="2">
    <name type="scientific">Timema cristinae</name>
    <name type="common">Walking stick</name>
    <dbReference type="NCBI Taxonomy" id="61476"/>
    <lineage>
        <taxon>Eukaryota</taxon>
        <taxon>Metazoa</taxon>
        <taxon>Ecdysozoa</taxon>
        <taxon>Arthropoda</taxon>
        <taxon>Hexapoda</taxon>
        <taxon>Insecta</taxon>
        <taxon>Pterygota</taxon>
        <taxon>Neoptera</taxon>
        <taxon>Polyneoptera</taxon>
        <taxon>Phasmatodea</taxon>
        <taxon>Timematodea</taxon>
        <taxon>Timematoidea</taxon>
        <taxon>Timematidae</taxon>
        <taxon>Timema</taxon>
    </lineage>
</organism>
<evidence type="ECO:0000313" key="2">
    <source>
        <dbReference type="EMBL" id="CAD7411383.1"/>
    </source>
</evidence>
<dbReference type="AlphaFoldDB" id="A0A7R9DD54"/>
<dbReference type="InterPro" id="IPR002557">
    <property type="entry name" value="Chitin-bd_dom"/>
</dbReference>
<sequence>MTPHFRKCWHYHRRGGPVGVASVQPHCSMTSKRLRTNALDHSASEACFIAMTTTLHELVEHVTSSSLLSGCADLNPKAVEIQSLLHIILRHKEAEQHNRAEHYDYNWPLHDELVKNSTLISVWRSPAFSSSSHLTESYQATASNVTCAQRGYTCSEDCQTVYQCLGSSPNFQEITLERCDTENGYFCSSVLGKCSGTFSSTCPPPGYSFSCTSLGIFPDPYDCAAYHLCFGSSSDPQHSYQTCENGWLYDPAYNTCIIEAEKCLEDPVPTCTESGQAGPIGNNAAIYYVCEETTDGEYLYPVLFACPHGGRFNVTYSACV</sequence>
<dbReference type="Gene3D" id="2.170.140.10">
    <property type="entry name" value="Chitin binding domain"/>
    <property type="match status" value="1"/>
</dbReference>
<protein>
    <recommendedName>
        <fullName evidence="1">Chitin-binding type-2 domain-containing protein</fullName>
    </recommendedName>
</protein>
<evidence type="ECO:0000259" key="1">
    <source>
        <dbReference type="PROSITE" id="PS50940"/>
    </source>
</evidence>
<dbReference type="EMBL" id="OC322196">
    <property type="protein sequence ID" value="CAD7411383.1"/>
    <property type="molecule type" value="Genomic_DNA"/>
</dbReference>
<dbReference type="Pfam" id="PF01607">
    <property type="entry name" value="CBM_14"/>
    <property type="match status" value="1"/>
</dbReference>
<accession>A0A7R9DD54</accession>
<proteinExistence type="predicted"/>
<dbReference type="SMART" id="SM00494">
    <property type="entry name" value="ChtBD2"/>
    <property type="match status" value="1"/>
</dbReference>
<gene>
    <name evidence="2" type="ORF">TCEB3V08_LOCUS10914</name>
</gene>
<reference evidence="2" key="1">
    <citation type="submission" date="2020-11" db="EMBL/GenBank/DDBJ databases">
        <authorList>
            <person name="Tran Van P."/>
        </authorList>
    </citation>
    <scope>NUCLEOTIDE SEQUENCE</scope>
</reference>
<dbReference type="SUPFAM" id="SSF57625">
    <property type="entry name" value="Invertebrate chitin-binding proteins"/>
    <property type="match status" value="1"/>
</dbReference>
<dbReference type="PROSITE" id="PS50940">
    <property type="entry name" value="CHIT_BIND_II"/>
    <property type="match status" value="1"/>
</dbReference>
<dbReference type="GO" id="GO:0008061">
    <property type="term" value="F:chitin binding"/>
    <property type="evidence" value="ECO:0007669"/>
    <property type="project" value="InterPro"/>
</dbReference>